<dbReference type="RefSeq" id="WP_022593437.1">
    <property type="nucleotide sequence ID" value="NZ_VTYN01000068.1"/>
</dbReference>
<name>A0A7Y4E4H5_9VIBR</name>
<evidence type="ECO:0000313" key="2">
    <source>
        <dbReference type="Proteomes" id="UP000572072"/>
    </source>
</evidence>
<dbReference type="AlphaFoldDB" id="A0A7Y4E4H5"/>
<sequence>MEYNLSPSFKHDKIEAPSFSDLVDVFEDIWLHHLLNPAKILLDHQHCEVAALSLLSTYFESIECYISGAKSEGKSKKFFIQGFCRVFSSNLNGIEVAAGHFYKHVRCGLAHEAMLSHKVTFSPSSVHAIYATYRKDNKGNLILNSGVTSIVVNPHLIFSAINNHFRQYVATLRQGEDKQVMSNFEKTITRVLGDQSEELIIGVTEEEFLGKL</sequence>
<organism evidence="1 2">
    <name type="scientific">Vibrio rotiferianus</name>
    <dbReference type="NCBI Taxonomy" id="190895"/>
    <lineage>
        <taxon>Bacteria</taxon>
        <taxon>Pseudomonadati</taxon>
        <taxon>Pseudomonadota</taxon>
        <taxon>Gammaproteobacteria</taxon>
        <taxon>Vibrionales</taxon>
        <taxon>Vibrionaceae</taxon>
        <taxon>Vibrio</taxon>
    </lineage>
</organism>
<comment type="caution">
    <text evidence="1">The sequence shown here is derived from an EMBL/GenBank/DDBJ whole genome shotgun (WGS) entry which is preliminary data.</text>
</comment>
<reference evidence="1 2" key="1">
    <citation type="submission" date="2019-08" db="EMBL/GenBank/DDBJ databases">
        <title>Draft genome sequencing and comparative genomics of hatchery-associated Vibrios.</title>
        <authorList>
            <person name="Kehlet-Delgado H."/>
            <person name="Mueller R.S."/>
        </authorList>
    </citation>
    <scope>NUCLEOTIDE SEQUENCE [LARGE SCALE GENOMIC DNA]</scope>
    <source>
        <strain evidence="1 2">00-78-3</strain>
    </source>
</reference>
<protein>
    <submittedName>
        <fullName evidence="1">Uncharacterized protein</fullName>
    </submittedName>
</protein>
<proteinExistence type="predicted"/>
<dbReference type="EMBL" id="VTYN01000068">
    <property type="protein sequence ID" value="NOH51267.1"/>
    <property type="molecule type" value="Genomic_DNA"/>
</dbReference>
<dbReference type="Proteomes" id="UP000572072">
    <property type="component" value="Unassembled WGS sequence"/>
</dbReference>
<accession>A0A7Y4E4H5</accession>
<gene>
    <name evidence="1" type="ORF">F0262_25100</name>
</gene>
<evidence type="ECO:0000313" key="1">
    <source>
        <dbReference type="EMBL" id="NOH51267.1"/>
    </source>
</evidence>